<dbReference type="InterPro" id="IPR019758">
    <property type="entry name" value="Pept_S26A_signal_pept_1_CS"/>
</dbReference>
<comment type="subcellular location">
    <subcellularLocation>
        <location evidence="2">Cell membrane</location>
        <topology evidence="2">Single-pass type II membrane protein</topology>
    </subcellularLocation>
    <subcellularLocation>
        <location evidence="7">Membrane</location>
        <topology evidence="7">Single-pass type II membrane protein</topology>
    </subcellularLocation>
</comment>
<dbReference type="InterPro" id="IPR000223">
    <property type="entry name" value="Pept_S26A_signal_pept_1"/>
</dbReference>
<dbReference type="NCBIfam" id="TIGR02227">
    <property type="entry name" value="sigpep_I_bact"/>
    <property type="match status" value="1"/>
</dbReference>
<organism evidence="10 11">
    <name type="scientific">Isoptericola dokdonensis DS-3</name>
    <dbReference type="NCBI Taxonomy" id="1300344"/>
    <lineage>
        <taxon>Bacteria</taxon>
        <taxon>Bacillati</taxon>
        <taxon>Actinomycetota</taxon>
        <taxon>Actinomycetes</taxon>
        <taxon>Micrococcales</taxon>
        <taxon>Promicromonosporaceae</taxon>
        <taxon>Isoptericola</taxon>
    </lineage>
</organism>
<keyword evidence="7" id="KW-1133">Transmembrane helix</keyword>
<dbReference type="Pfam" id="PF10502">
    <property type="entry name" value="Peptidase_S26"/>
    <property type="match status" value="1"/>
</dbReference>
<evidence type="ECO:0000313" key="10">
    <source>
        <dbReference type="EMBL" id="ANC30642.1"/>
    </source>
</evidence>
<protein>
    <recommendedName>
        <fullName evidence="4 7">Signal peptidase I</fullName>
        <ecNumber evidence="4 7">3.4.21.89</ecNumber>
    </recommendedName>
</protein>
<dbReference type="PANTHER" id="PTHR43390:SF1">
    <property type="entry name" value="CHLOROPLAST PROCESSING PEPTIDASE"/>
    <property type="match status" value="1"/>
</dbReference>
<evidence type="ECO:0000256" key="1">
    <source>
        <dbReference type="ARBA" id="ARBA00000677"/>
    </source>
</evidence>
<dbReference type="SUPFAM" id="SSF51306">
    <property type="entry name" value="LexA/Signal peptidase"/>
    <property type="match status" value="1"/>
</dbReference>
<evidence type="ECO:0000256" key="6">
    <source>
        <dbReference type="PIRSR" id="PIRSR600223-1"/>
    </source>
</evidence>
<dbReference type="PRINTS" id="PR00727">
    <property type="entry name" value="LEADERPTASE"/>
</dbReference>
<evidence type="ECO:0000256" key="8">
    <source>
        <dbReference type="SAM" id="MobiDB-lite"/>
    </source>
</evidence>
<sequence length="271" mass="29020">MADSDPMTSSDHRRGPDDDAPGVRPTDEQVAARAESVPAHAAAPAEPRGGRGLSLLRETVIIVVSALVLSWLIKTFLVQAFFIPSSSMEETLQIGDRVMVSRLVPDVLDVHRGDVVVFKDPGGWLPPYEAPDRGPVGNAVRDAATFVGLLPQDTGEHLIKRVVGMPGDTVECCDAEGRVSVNGVPIDETYIAPGSVPSQSEFSTVVPDDMLFVMGDNRQHSQDSRYNTGKPGGGFVPIDNVVGNAFVIVWPLADMTLLRNPSDVFAEVPEP</sequence>
<dbReference type="PATRIC" id="fig|1300344.3.peg.1079"/>
<evidence type="ECO:0000256" key="7">
    <source>
        <dbReference type="RuleBase" id="RU362042"/>
    </source>
</evidence>
<evidence type="ECO:0000313" key="11">
    <source>
        <dbReference type="Proteomes" id="UP000076794"/>
    </source>
</evidence>
<feature type="active site" evidence="6">
    <location>
        <position position="87"/>
    </location>
</feature>
<feature type="transmembrane region" description="Helical" evidence="7">
    <location>
        <begin position="60"/>
        <end position="82"/>
    </location>
</feature>
<dbReference type="Gene3D" id="2.10.109.10">
    <property type="entry name" value="Umud Fragment, subunit A"/>
    <property type="match status" value="1"/>
</dbReference>
<gene>
    <name evidence="10" type="primary">lepB</name>
    <name evidence="10" type="ORF">I598_1073</name>
</gene>
<dbReference type="Proteomes" id="UP000076794">
    <property type="component" value="Chromosome"/>
</dbReference>
<dbReference type="STRING" id="1300344.I598_1073"/>
<dbReference type="AlphaFoldDB" id="A0A168EYD0"/>
<name>A0A168EYD0_9MICO</name>
<feature type="compositionally biased region" description="Low complexity" evidence="8">
    <location>
        <begin position="31"/>
        <end position="47"/>
    </location>
</feature>
<dbReference type="InterPro" id="IPR036286">
    <property type="entry name" value="LexA/Signal_pep-like_sf"/>
</dbReference>
<feature type="region of interest" description="Disordered" evidence="8">
    <location>
        <begin position="1"/>
        <end position="49"/>
    </location>
</feature>
<keyword evidence="7" id="KW-0472">Membrane</keyword>
<dbReference type="EMBL" id="CP014209">
    <property type="protein sequence ID" value="ANC30642.1"/>
    <property type="molecule type" value="Genomic_DNA"/>
</dbReference>
<evidence type="ECO:0000256" key="3">
    <source>
        <dbReference type="ARBA" id="ARBA00009370"/>
    </source>
</evidence>
<dbReference type="GO" id="GO:0004252">
    <property type="term" value="F:serine-type endopeptidase activity"/>
    <property type="evidence" value="ECO:0007669"/>
    <property type="project" value="InterPro"/>
</dbReference>
<evidence type="ECO:0000256" key="5">
    <source>
        <dbReference type="ARBA" id="ARBA00022801"/>
    </source>
</evidence>
<comment type="similarity">
    <text evidence="3 7">Belongs to the peptidase S26 family.</text>
</comment>
<dbReference type="KEGG" id="ido:I598_1073"/>
<comment type="catalytic activity">
    <reaction evidence="1 7">
        <text>Cleavage of hydrophobic, N-terminal signal or leader sequences from secreted and periplasmic proteins.</text>
        <dbReference type="EC" id="3.4.21.89"/>
    </reaction>
</comment>
<dbReference type="EC" id="3.4.21.89" evidence="4 7"/>
<feature type="domain" description="Peptidase S26" evidence="9">
    <location>
        <begin position="57"/>
        <end position="250"/>
    </location>
</feature>
<dbReference type="GO" id="GO:0009003">
    <property type="term" value="F:signal peptidase activity"/>
    <property type="evidence" value="ECO:0007669"/>
    <property type="project" value="UniProtKB-EC"/>
</dbReference>
<dbReference type="CDD" id="cd06530">
    <property type="entry name" value="S26_SPase_I"/>
    <property type="match status" value="1"/>
</dbReference>
<proteinExistence type="inferred from homology"/>
<keyword evidence="7" id="KW-0812">Transmembrane</keyword>
<keyword evidence="5 7" id="KW-0378">Hydrolase</keyword>
<evidence type="ECO:0000256" key="4">
    <source>
        <dbReference type="ARBA" id="ARBA00013208"/>
    </source>
</evidence>
<dbReference type="PROSITE" id="PS00761">
    <property type="entry name" value="SPASE_I_3"/>
    <property type="match status" value="1"/>
</dbReference>
<feature type="active site" evidence="6">
    <location>
        <position position="160"/>
    </location>
</feature>
<evidence type="ECO:0000259" key="9">
    <source>
        <dbReference type="Pfam" id="PF10502"/>
    </source>
</evidence>
<dbReference type="PANTHER" id="PTHR43390">
    <property type="entry name" value="SIGNAL PEPTIDASE I"/>
    <property type="match status" value="1"/>
</dbReference>
<dbReference type="GO" id="GO:0005886">
    <property type="term" value="C:plasma membrane"/>
    <property type="evidence" value="ECO:0007669"/>
    <property type="project" value="UniProtKB-SubCell"/>
</dbReference>
<keyword evidence="11" id="KW-1185">Reference proteome</keyword>
<reference evidence="10 11" key="1">
    <citation type="submission" date="2016-01" db="EMBL/GenBank/DDBJ databases">
        <title>Complete genome sequence of a soil Actinobacterium, Isoptericola dokdonensis DS-3.</title>
        <authorList>
            <person name="Kwon S.-K."/>
            <person name="Kim J.F."/>
        </authorList>
    </citation>
    <scope>NUCLEOTIDE SEQUENCE [LARGE SCALE GENOMIC DNA]</scope>
    <source>
        <strain evidence="10 11">DS-3</strain>
    </source>
</reference>
<keyword evidence="7" id="KW-0645">Protease</keyword>
<dbReference type="GO" id="GO:0006465">
    <property type="term" value="P:signal peptide processing"/>
    <property type="evidence" value="ECO:0007669"/>
    <property type="project" value="InterPro"/>
</dbReference>
<dbReference type="InterPro" id="IPR019533">
    <property type="entry name" value="Peptidase_S26"/>
</dbReference>
<evidence type="ECO:0000256" key="2">
    <source>
        <dbReference type="ARBA" id="ARBA00004401"/>
    </source>
</evidence>
<accession>A0A168EYD0</accession>